<dbReference type="AlphaFoldDB" id="A0A7Z8NS05"/>
<keyword evidence="1" id="KW-0732">Signal</keyword>
<dbReference type="OrthoDB" id="4829858at2"/>
<evidence type="ECO:0000313" key="3">
    <source>
        <dbReference type="Proteomes" id="UP000308121"/>
    </source>
</evidence>
<feature type="chain" id="PRO_5038393442" description="Lipoprotein" evidence="1">
    <location>
        <begin position="25"/>
        <end position="116"/>
    </location>
</feature>
<evidence type="ECO:0000256" key="1">
    <source>
        <dbReference type="SAM" id="SignalP"/>
    </source>
</evidence>
<reference evidence="2 3" key="1">
    <citation type="submission" date="2019-05" db="EMBL/GenBank/DDBJ databases">
        <title>Genome sequence of Cellulomonas hominis strain CS1.</title>
        <authorList>
            <person name="Belmont J."/>
            <person name="Maclea K.S."/>
        </authorList>
    </citation>
    <scope>NUCLEOTIDE SEQUENCE [LARGE SCALE GENOMIC DNA]</scope>
    <source>
        <strain evidence="2 3">CS1</strain>
    </source>
</reference>
<dbReference type="EMBL" id="SZYE01000002">
    <property type="protein sequence ID" value="TKR27418.1"/>
    <property type="molecule type" value="Genomic_DNA"/>
</dbReference>
<feature type="signal peptide" evidence="1">
    <location>
        <begin position="1"/>
        <end position="24"/>
    </location>
</feature>
<name>A0A7Z8NS05_9CELL</name>
<dbReference type="RefSeq" id="WP_154727823.1">
    <property type="nucleotide sequence ID" value="NZ_SZYE01000002.1"/>
</dbReference>
<sequence>MSAGKDVLAAAVVGAVLLAVAGCAAGTDIEITNQAGDDVTVRLGEEDRTDVSDGGGAVLLDVTACYGPPVAVTYADGRAVTVDDELCPGDLLRVLHDRVDLVRAADRAESGDGAHR</sequence>
<protein>
    <recommendedName>
        <fullName evidence="4">Lipoprotein</fullName>
    </recommendedName>
</protein>
<dbReference type="PROSITE" id="PS51257">
    <property type="entry name" value="PROKAR_LIPOPROTEIN"/>
    <property type="match status" value="1"/>
</dbReference>
<evidence type="ECO:0000313" key="2">
    <source>
        <dbReference type="EMBL" id="TKR27418.1"/>
    </source>
</evidence>
<accession>A0A7Z8NS05</accession>
<organism evidence="2 3">
    <name type="scientific">Cellulomonas hominis</name>
    <dbReference type="NCBI Taxonomy" id="156981"/>
    <lineage>
        <taxon>Bacteria</taxon>
        <taxon>Bacillati</taxon>
        <taxon>Actinomycetota</taxon>
        <taxon>Actinomycetes</taxon>
        <taxon>Micrococcales</taxon>
        <taxon>Cellulomonadaceae</taxon>
        <taxon>Cellulomonas</taxon>
    </lineage>
</organism>
<proteinExistence type="predicted"/>
<gene>
    <name evidence="2" type="ORF">FA014_00850</name>
</gene>
<dbReference type="Proteomes" id="UP000308121">
    <property type="component" value="Unassembled WGS sequence"/>
</dbReference>
<comment type="caution">
    <text evidence="2">The sequence shown here is derived from an EMBL/GenBank/DDBJ whole genome shotgun (WGS) entry which is preliminary data.</text>
</comment>
<evidence type="ECO:0008006" key="4">
    <source>
        <dbReference type="Google" id="ProtNLM"/>
    </source>
</evidence>